<evidence type="ECO:0000313" key="2">
    <source>
        <dbReference type="RefSeq" id="XP_018331851.1"/>
    </source>
</evidence>
<dbReference type="PANTHER" id="PTHR37984">
    <property type="entry name" value="PROTEIN CBG26694"/>
    <property type="match status" value="1"/>
</dbReference>
<dbReference type="Gene3D" id="3.10.10.10">
    <property type="entry name" value="HIV Type 1 Reverse Transcriptase, subunit A, domain 1"/>
    <property type="match status" value="1"/>
</dbReference>
<sequence length="112" mass="12784">MTSGFYKRVDYSEWAFTTHVVAKRNGKLRIMDNYKPTLYPMIIIDEHPIPKVEHLFNQISDAGLFCHLDVSNSYTHLEDDDEFGHMLTFNTPTHGLIEPTKAVYGAANIPAL</sequence>
<dbReference type="KEGG" id="apln:108741522"/>
<protein>
    <submittedName>
        <fullName evidence="2">Uncharacterized protein LOC108741522</fullName>
    </submittedName>
</protein>
<dbReference type="InterPro" id="IPR043502">
    <property type="entry name" value="DNA/RNA_pol_sf"/>
</dbReference>
<keyword evidence="1" id="KW-1185">Reference proteome</keyword>
<dbReference type="InParanoid" id="A0A1W4X6Y2"/>
<dbReference type="Proteomes" id="UP000192223">
    <property type="component" value="Unplaced"/>
</dbReference>
<accession>A0A1W4X6Y2</accession>
<dbReference type="GO" id="GO:0071897">
    <property type="term" value="P:DNA biosynthetic process"/>
    <property type="evidence" value="ECO:0007669"/>
    <property type="project" value="UniProtKB-ARBA"/>
</dbReference>
<dbReference type="STRING" id="224129.A0A1W4X6Y2"/>
<dbReference type="PANTHER" id="PTHR37984:SF5">
    <property type="entry name" value="PROTEIN NYNRIN-LIKE"/>
    <property type="match status" value="1"/>
</dbReference>
<dbReference type="SUPFAM" id="SSF56672">
    <property type="entry name" value="DNA/RNA polymerases"/>
    <property type="match status" value="1"/>
</dbReference>
<dbReference type="AlphaFoldDB" id="A0A1W4X6Y2"/>
<proteinExistence type="predicted"/>
<dbReference type="RefSeq" id="XP_018331851.1">
    <property type="nucleotide sequence ID" value="XM_018476349.1"/>
</dbReference>
<gene>
    <name evidence="2" type="primary">LOC108741522</name>
</gene>
<dbReference type="GeneID" id="108741522"/>
<reference evidence="2" key="1">
    <citation type="submission" date="2025-08" db="UniProtKB">
        <authorList>
            <consortium name="RefSeq"/>
        </authorList>
    </citation>
    <scope>IDENTIFICATION</scope>
    <source>
        <tissue evidence="2">Entire body</tissue>
    </source>
</reference>
<dbReference type="Gene3D" id="3.30.70.270">
    <property type="match status" value="1"/>
</dbReference>
<organism evidence="1 2">
    <name type="scientific">Agrilus planipennis</name>
    <name type="common">Emerald ash borer</name>
    <name type="synonym">Agrilus marcopoli</name>
    <dbReference type="NCBI Taxonomy" id="224129"/>
    <lineage>
        <taxon>Eukaryota</taxon>
        <taxon>Metazoa</taxon>
        <taxon>Ecdysozoa</taxon>
        <taxon>Arthropoda</taxon>
        <taxon>Hexapoda</taxon>
        <taxon>Insecta</taxon>
        <taxon>Pterygota</taxon>
        <taxon>Neoptera</taxon>
        <taxon>Endopterygota</taxon>
        <taxon>Coleoptera</taxon>
        <taxon>Polyphaga</taxon>
        <taxon>Elateriformia</taxon>
        <taxon>Buprestoidea</taxon>
        <taxon>Buprestidae</taxon>
        <taxon>Agrilinae</taxon>
        <taxon>Agrilus</taxon>
    </lineage>
</organism>
<dbReference type="InterPro" id="IPR043128">
    <property type="entry name" value="Rev_trsase/Diguanyl_cyclase"/>
</dbReference>
<name>A0A1W4X6Y2_AGRPL</name>
<dbReference type="OrthoDB" id="6759844at2759"/>
<dbReference type="InterPro" id="IPR050951">
    <property type="entry name" value="Retrovirus_Pol_polyprotein"/>
</dbReference>
<evidence type="ECO:0000313" key="1">
    <source>
        <dbReference type="Proteomes" id="UP000192223"/>
    </source>
</evidence>